<feature type="compositionally biased region" description="Polar residues" evidence="1">
    <location>
        <begin position="173"/>
        <end position="194"/>
    </location>
</feature>
<dbReference type="AlphaFoldDB" id="A0A0B7NAR8"/>
<dbReference type="Proteomes" id="UP000054107">
    <property type="component" value="Unassembled WGS sequence"/>
</dbReference>
<organism evidence="2 3">
    <name type="scientific">Parasitella parasitica</name>
    <dbReference type="NCBI Taxonomy" id="35722"/>
    <lineage>
        <taxon>Eukaryota</taxon>
        <taxon>Fungi</taxon>
        <taxon>Fungi incertae sedis</taxon>
        <taxon>Mucoromycota</taxon>
        <taxon>Mucoromycotina</taxon>
        <taxon>Mucoromycetes</taxon>
        <taxon>Mucorales</taxon>
        <taxon>Mucorineae</taxon>
        <taxon>Mucoraceae</taxon>
        <taxon>Parasitella</taxon>
    </lineage>
</organism>
<dbReference type="STRING" id="35722.A0A0B7NAR8"/>
<evidence type="ECO:0000256" key="1">
    <source>
        <dbReference type="SAM" id="MobiDB-lite"/>
    </source>
</evidence>
<dbReference type="EMBL" id="LN728020">
    <property type="protein sequence ID" value="CEP12508.1"/>
    <property type="molecule type" value="Genomic_DNA"/>
</dbReference>
<dbReference type="OrthoDB" id="419768at2759"/>
<evidence type="ECO:0000313" key="2">
    <source>
        <dbReference type="EMBL" id="CEP12508.1"/>
    </source>
</evidence>
<reference evidence="2 3" key="1">
    <citation type="submission" date="2014-09" db="EMBL/GenBank/DDBJ databases">
        <authorList>
            <person name="Ellenberger Sabrina"/>
        </authorList>
    </citation>
    <scope>NUCLEOTIDE SEQUENCE [LARGE SCALE GENOMIC DNA]</scope>
    <source>
        <strain evidence="2 3">CBS 412.66</strain>
    </source>
</reference>
<proteinExistence type="predicted"/>
<name>A0A0B7NAR8_9FUNG</name>
<gene>
    <name evidence="2" type="primary">PARPA_06476.1 scaffold 22648</name>
</gene>
<evidence type="ECO:0000313" key="3">
    <source>
        <dbReference type="Proteomes" id="UP000054107"/>
    </source>
</evidence>
<feature type="region of interest" description="Disordered" evidence="1">
    <location>
        <begin position="173"/>
        <end position="204"/>
    </location>
</feature>
<sequence>MRLPMLNSLVNEGVRIGFKQLVDPESFTIDIAQIMAEHARDGKQEGSSLEQKLASTDSLRVSHLINKINTKLGQINIETRSVRDITLGKLEVNGNVPAWCTSEGVIFDSWVPIDGRPEQESTSFLDLSLTSHPKYIIAKEKRSKTEHVNRYDLRSGQVAFVSDNESDLGRSKLITTQSRKNSADSGVSEASTLVEQEDQDVTDSDHDFYEPGEPISPEHESGILSIKSTRAKDLEISDPDLLTFKSRRHAHRTEKYDNTYSIAYINDRKVYQIRFKMSIADPLKQDSMAGTAVLKIGDLFDGPVRKVSACHCIYPGLPNYNIGLNVGTLVIQSITLRNLKKSMSSKKLKSAKATLSLNVEPRIQKVLQSNSLTQEKSSWEWSAGSSYLPLLMPYKTALHSMKEIVDYVLQEITLGLDNYTSETGKGNHNELPWISDEPNGQIILRFKFVPGFSPLYAHLPSFKTDILGADPFQKDNAWEKCICYDVCYRLGQAKLLEKQEHENDATKTIKPAVFNVFRSDFYMNHVLEQISTTRAIEVTNKAYQQSSARQSSGFDTLLASINVFTENRRSGYDFYKLERLEKEESLKQAQYLPTMMVLSHLLRPLIPTINIMSS</sequence>
<accession>A0A0B7NAR8</accession>
<keyword evidence="3" id="KW-1185">Reference proteome</keyword>
<protein>
    <submittedName>
        <fullName evidence="2">Uncharacterized protein</fullName>
    </submittedName>
</protein>